<dbReference type="InterPro" id="IPR050365">
    <property type="entry name" value="TIM50"/>
</dbReference>
<evidence type="ECO:0000256" key="2">
    <source>
        <dbReference type="SAM" id="MobiDB-lite"/>
    </source>
</evidence>
<dbReference type="OrthoDB" id="277011at2759"/>
<dbReference type="AlphaFoldDB" id="S9V4V0"/>
<comment type="subunit">
    <text evidence="1">Component of the TIM23 complex.</text>
</comment>
<evidence type="ECO:0000313" key="5">
    <source>
        <dbReference type="Proteomes" id="UP000015354"/>
    </source>
</evidence>
<reference evidence="4 5" key="1">
    <citation type="journal article" date="2013" name="PLoS ONE">
        <title>Predicting the Proteins of Angomonas deanei, Strigomonas culicis and Their Respective Endosymbionts Reveals New Aspects of the Trypanosomatidae Family.</title>
        <authorList>
            <person name="Motta M.C."/>
            <person name="Martins A.C."/>
            <person name="de Souza S.S."/>
            <person name="Catta-Preta C.M."/>
            <person name="Silva R."/>
            <person name="Klein C.C."/>
            <person name="de Almeida L.G."/>
            <person name="de Lima Cunha O."/>
            <person name="Ciapina L.P."/>
            <person name="Brocchi M."/>
            <person name="Colabardini A.C."/>
            <person name="de Araujo Lima B."/>
            <person name="Machado C.R."/>
            <person name="de Almeida Soares C.M."/>
            <person name="Probst C.M."/>
            <person name="de Menezes C.B."/>
            <person name="Thompson C.E."/>
            <person name="Bartholomeu D.C."/>
            <person name="Gradia D.F."/>
            <person name="Pavoni D.P."/>
            <person name="Grisard E.C."/>
            <person name="Fantinatti-Garboggini F."/>
            <person name="Marchini F.K."/>
            <person name="Rodrigues-Luiz G.F."/>
            <person name="Wagner G."/>
            <person name="Goldman G.H."/>
            <person name="Fietto J.L."/>
            <person name="Elias M.C."/>
            <person name="Goldman M.H."/>
            <person name="Sagot M.F."/>
            <person name="Pereira M."/>
            <person name="Stoco P.H."/>
            <person name="de Mendonca-Neto R.P."/>
            <person name="Teixeira S.M."/>
            <person name="Maciel T.E."/>
            <person name="de Oliveira Mendes T.A."/>
            <person name="Urmenyi T.P."/>
            <person name="de Souza W."/>
            <person name="Schenkman S."/>
            <person name="de Vasconcelos A.T."/>
        </authorList>
    </citation>
    <scope>NUCLEOTIDE SEQUENCE [LARGE SCALE GENOMIC DNA]</scope>
</reference>
<evidence type="ECO:0000256" key="1">
    <source>
        <dbReference type="RuleBase" id="RU365079"/>
    </source>
</evidence>
<name>S9V4V0_9TRYP</name>
<dbReference type="InterPro" id="IPR004274">
    <property type="entry name" value="FCP1_dom"/>
</dbReference>
<comment type="subcellular location">
    <subcellularLocation>
        <location evidence="1">Mitochondrion inner membrane</location>
        <topology evidence="1">Single-pass membrane protein</topology>
    </subcellularLocation>
</comment>
<feature type="compositionally biased region" description="Polar residues" evidence="2">
    <location>
        <begin position="106"/>
        <end position="119"/>
    </location>
</feature>
<dbReference type="InterPro" id="IPR036412">
    <property type="entry name" value="HAD-like_sf"/>
</dbReference>
<feature type="region of interest" description="Disordered" evidence="2">
    <location>
        <begin position="89"/>
        <end position="119"/>
    </location>
</feature>
<comment type="similarity">
    <text evidence="1">Belongs to the TIM50 family.</text>
</comment>
<feature type="domain" description="FCP1 homology" evidence="3">
    <location>
        <begin position="66"/>
        <end position="302"/>
    </location>
</feature>
<dbReference type="SUPFAM" id="SSF56784">
    <property type="entry name" value="HAD-like"/>
    <property type="match status" value="1"/>
</dbReference>
<dbReference type="InterPro" id="IPR023214">
    <property type="entry name" value="HAD_sf"/>
</dbReference>
<comment type="function">
    <text evidence="1">Essential component of the TIM23 complex, a complex that mediates the translocation of transit peptide-containing proteins across the mitochondrial inner membrane.</text>
</comment>
<sequence length="432" mass="48410">MFRRHAKLLSTAAGAATATTPQQLTAQVLVGIGLARGFTPHWPVPLPPPVPTPSVSAERSAPLPKEARAKPVLVLDIDETLIHTYHVVSQPQQSDQAGPPRADDLGSTSELFQTPSQRQQHPEVPLINVRMVVRPHLKEFLTEVMQLFEVVFWTAGTSNYAAAVLDAIERHVLGLPRSLYHFEEVTKLVFFSRKLHALQEAKRHNPFASDAAANAAREHGDSGTSHVNFYCLSRTQTLESLHYMKYIPLLGRPLHRTVMIDDNERSFPLTPRNGIKVPFFEVNGRLIDGTSRGRWVPPSDGGAVPAPQWPDLYKEGLYTFTDIDPSVVKDMQDTALLDLLPLLRALAATPEDDITRELDHWREPDYALCDNFRDTMDPRSARRRYHLGVVLPTRQPRPIPPYKAEMLNAGFEEQAKAEMNVLQGKGLPRPRL</sequence>
<protein>
    <recommendedName>
        <fullName evidence="1">Mitochondrial import inner membrane translocase subunit TIM50</fullName>
    </recommendedName>
</protein>
<accession>S9V4V0</accession>
<dbReference type="GO" id="GO:0015031">
    <property type="term" value="P:protein transport"/>
    <property type="evidence" value="ECO:0007669"/>
    <property type="project" value="UniProtKB-KW"/>
</dbReference>
<dbReference type="EMBL" id="ATMH01000773">
    <property type="protein sequence ID" value="EPY36064.1"/>
    <property type="molecule type" value="Genomic_DNA"/>
</dbReference>
<dbReference type="SMART" id="SM00577">
    <property type="entry name" value="CPDc"/>
    <property type="match status" value="1"/>
</dbReference>
<dbReference type="GO" id="GO:0005744">
    <property type="term" value="C:TIM23 mitochondrial import inner membrane translocase complex"/>
    <property type="evidence" value="ECO:0007669"/>
    <property type="project" value="UniProtKB-UniRule"/>
</dbReference>
<keyword evidence="1" id="KW-0811">Translocation</keyword>
<dbReference type="Proteomes" id="UP000015354">
    <property type="component" value="Unassembled WGS sequence"/>
</dbReference>
<organism evidence="4 5">
    <name type="scientific">Strigomonas culicis</name>
    <dbReference type="NCBI Taxonomy" id="28005"/>
    <lineage>
        <taxon>Eukaryota</taxon>
        <taxon>Discoba</taxon>
        <taxon>Euglenozoa</taxon>
        <taxon>Kinetoplastea</taxon>
        <taxon>Metakinetoplastina</taxon>
        <taxon>Trypanosomatida</taxon>
        <taxon>Trypanosomatidae</taxon>
        <taxon>Strigomonadinae</taxon>
        <taxon>Strigomonas</taxon>
    </lineage>
</organism>
<dbReference type="Pfam" id="PF03031">
    <property type="entry name" value="NIF"/>
    <property type="match status" value="2"/>
</dbReference>
<keyword evidence="1" id="KW-0496">Mitochondrion</keyword>
<dbReference type="PANTHER" id="PTHR12210">
    <property type="entry name" value="DULLARD PROTEIN PHOSPHATASE"/>
    <property type="match status" value="1"/>
</dbReference>
<keyword evidence="1" id="KW-0809">Transit peptide</keyword>
<proteinExistence type="inferred from homology"/>
<evidence type="ECO:0000313" key="4">
    <source>
        <dbReference type="EMBL" id="EPY36064.1"/>
    </source>
</evidence>
<evidence type="ECO:0000259" key="3">
    <source>
        <dbReference type="PROSITE" id="PS50969"/>
    </source>
</evidence>
<comment type="caution">
    <text evidence="4">The sequence shown here is derived from an EMBL/GenBank/DDBJ whole genome shotgun (WGS) entry which is preliminary data.</text>
</comment>
<keyword evidence="5" id="KW-1185">Reference proteome</keyword>
<gene>
    <name evidence="4" type="ORF">STCU_00773</name>
</gene>
<dbReference type="PROSITE" id="PS50969">
    <property type="entry name" value="FCP1"/>
    <property type="match status" value="1"/>
</dbReference>
<keyword evidence="1" id="KW-0653">Protein transport</keyword>
<dbReference type="Gene3D" id="3.40.50.1000">
    <property type="entry name" value="HAD superfamily/HAD-like"/>
    <property type="match status" value="1"/>
</dbReference>
<keyword evidence="1" id="KW-0813">Transport</keyword>